<reference evidence="2 3" key="1">
    <citation type="journal article" date="2012" name="New Phytol.">
        <title>Insight into trade-off between wood decay and parasitism from the genome of a fungal forest pathogen.</title>
        <authorList>
            <person name="Olson A."/>
            <person name="Aerts A."/>
            <person name="Asiegbu F."/>
            <person name="Belbahri L."/>
            <person name="Bouzid O."/>
            <person name="Broberg A."/>
            <person name="Canback B."/>
            <person name="Coutinho P.M."/>
            <person name="Cullen D."/>
            <person name="Dalman K."/>
            <person name="Deflorio G."/>
            <person name="van Diepen L.T."/>
            <person name="Dunand C."/>
            <person name="Duplessis S."/>
            <person name="Durling M."/>
            <person name="Gonthier P."/>
            <person name="Grimwood J."/>
            <person name="Fossdal C.G."/>
            <person name="Hansson D."/>
            <person name="Henrissat B."/>
            <person name="Hietala A."/>
            <person name="Himmelstrand K."/>
            <person name="Hoffmeister D."/>
            <person name="Hogberg N."/>
            <person name="James T.Y."/>
            <person name="Karlsson M."/>
            <person name="Kohler A."/>
            <person name="Kues U."/>
            <person name="Lee Y.H."/>
            <person name="Lin Y.C."/>
            <person name="Lind M."/>
            <person name="Lindquist E."/>
            <person name="Lombard V."/>
            <person name="Lucas S."/>
            <person name="Lunden K."/>
            <person name="Morin E."/>
            <person name="Murat C."/>
            <person name="Park J."/>
            <person name="Raffaello T."/>
            <person name="Rouze P."/>
            <person name="Salamov A."/>
            <person name="Schmutz J."/>
            <person name="Solheim H."/>
            <person name="Stahlberg J."/>
            <person name="Velez H."/>
            <person name="de Vries R.P."/>
            <person name="Wiebenga A."/>
            <person name="Woodward S."/>
            <person name="Yakovlev I."/>
            <person name="Garbelotto M."/>
            <person name="Martin F."/>
            <person name="Grigoriev I.V."/>
            <person name="Stenlid J."/>
        </authorList>
    </citation>
    <scope>NUCLEOTIDE SEQUENCE [LARGE SCALE GENOMIC DNA]</scope>
    <source>
        <strain evidence="2 3">TC 32-1</strain>
    </source>
</reference>
<dbReference type="RefSeq" id="XP_009547880.1">
    <property type="nucleotide sequence ID" value="XM_009549585.1"/>
</dbReference>
<dbReference type="HOGENOM" id="CLU_1207301_0_0_1"/>
<dbReference type="GeneID" id="20665833"/>
<evidence type="ECO:0000313" key="3">
    <source>
        <dbReference type="Proteomes" id="UP000030671"/>
    </source>
</evidence>
<dbReference type="Proteomes" id="UP000030671">
    <property type="component" value="Unassembled WGS sequence"/>
</dbReference>
<gene>
    <name evidence="2" type="ORF">HETIRDRAFT_102234</name>
</gene>
<dbReference type="AlphaFoldDB" id="W4K618"/>
<protein>
    <submittedName>
        <fullName evidence="2">Uncharacterized protein</fullName>
    </submittedName>
</protein>
<evidence type="ECO:0000313" key="2">
    <source>
        <dbReference type="EMBL" id="ETW81219.1"/>
    </source>
</evidence>
<dbReference type="KEGG" id="hir:HETIRDRAFT_102234"/>
<dbReference type="EMBL" id="KI925459">
    <property type="protein sequence ID" value="ETW81219.1"/>
    <property type="molecule type" value="Genomic_DNA"/>
</dbReference>
<feature type="compositionally biased region" description="Pro residues" evidence="1">
    <location>
        <begin position="144"/>
        <end position="169"/>
    </location>
</feature>
<feature type="region of interest" description="Disordered" evidence="1">
    <location>
        <begin position="101"/>
        <end position="192"/>
    </location>
</feature>
<proteinExistence type="predicted"/>
<keyword evidence="3" id="KW-1185">Reference proteome</keyword>
<dbReference type="InParanoid" id="W4K618"/>
<feature type="region of interest" description="Disordered" evidence="1">
    <location>
        <begin position="210"/>
        <end position="230"/>
    </location>
</feature>
<dbReference type="STRING" id="747525.W4K618"/>
<organism evidence="2 3">
    <name type="scientific">Heterobasidion irregulare (strain TC 32-1)</name>
    <dbReference type="NCBI Taxonomy" id="747525"/>
    <lineage>
        <taxon>Eukaryota</taxon>
        <taxon>Fungi</taxon>
        <taxon>Dikarya</taxon>
        <taxon>Basidiomycota</taxon>
        <taxon>Agaricomycotina</taxon>
        <taxon>Agaricomycetes</taxon>
        <taxon>Russulales</taxon>
        <taxon>Bondarzewiaceae</taxon>
        <taxon>Heterobasidion</taxon>
        <taxon>Heterobasidion annosum species complex</taxon>
    </lineage>
</organism>
<accession>W4K618</accession>
<feature type="compositionally biased region" description="Polar residues" evidence="1">
    <location>
        <begin position="106"/>
        <end position="115"/>
    </location>
</feature>
<feature type="region of interest" description="Disordered" evidence="1">
    <location>
        <begin position="21"/>
        <end position="68"/>
    </location>
</feature>
<sequence>MPLQSGGSRIGDLVRIRKAPDTGAWQGRRDLHPGSVVASGNVRETAAVHGPRDKQRSAPTRPPTSLPTISVSAHHLLGRPAGEAHRKPRLVPITRAAQRLAAMRASTGSRSSSPLARTDLAGSKPPREIPKPKARHSKCTERPAPAPALAPKPSPTRKPPPIVSRPPAPSHSATPSPLRPSTPLNNEATPQRYITPFAKSHRRAFSLLTPSPSIASLASASTGPAPAAPR</sequence>
<feature type="non-terminal residue" evidence="2">
    <location>
        <position position="230"/>
    </location>
</feature>
<name>W4K618_HETIT</name>
<evidence type="ECO:0000256" key="1">
    <source>
        <dbReference type="SAM" id="MobiDB-lite"/>
    </source>
</evidence>